<comment type="subcellular location">
    <subcellularLocation>
        <location evidence="3">Cytoplasm</location>
        <location evidence="3">Cytosol</location>
    </subcellularLocation>
    <subcellularLocation>
        <location evidence="2">Endoplasmic reticulum</location>
    </subcellularLocation>
    <subcellularLocation>
        <location evidence="1">Mitochondrion</location>
    </subcellularLocation>
</comment>
<evidence type="ECO:0000313" key="10">
    <source>
        <dbReference type="Proteomes" id="UP000694429"/>
    </source>
</evidence>
<dbReference type="FunFam" id="1.25.10.10:FF:000141">
    <property type="entry name" value="rap1 GTPase-GDP dissociation stimulator 1 isoform X1"/>
    <property type="match status" value="1"/>
</dbReference>
<accession>A0A8C0PPD3</accession>
<evidence type="ECO:0000256" key="2">
    <source>
        <dbReference type="ARBA" id="ARBA00004240"/>
    </source>
</evidence>
<keyword evidence="6" id="KW-0496">Mitochondrion</keyword>
<dbReference type="InterPro" id="IPR016024">
    <property type="entry name" value="ARM-type_fold"/>
</dbReference>
<feature type="repeat" description="ARM" evidence="7">
    <location>
        <begin position="269"/>
        <end position="301"/>
    </location>
</feature>
<dbReference type="InterPro" id="IPR000225">
    <property type="entry name" value="Armadillo"/>
</dbReference>
<keyword evidence="5" id="KW-0256">Endoplasmic reticulum</keyword>
<keyword evidence="4" id="KW-0963">Cytoplasm</keyword>
<protein>
    <submittedName>
        <fullName evidence="8">Rap1 GTPase-GDP dissociation stimulator 1</fullName>
    </submittedName>
</protein>
<proteinExistence type="predicted"/>
<dbReference type="Gene3D" id="1.25.10.10">
    <property type="entry name" value="Leucine-rich Repeat Variant"/>
    <property type="match status" value="2"/>
</dbReference>
<dbReference type="PROSITE" id="PS50176">
    <property type="entry name" value="ARM_REPEAT"/>
    <property type="match status" value="2"/>
</dbReference>
<dbReference type="Ensembl" id="ENSCAFT00040039352.1">
    <property type="protein sequence ID" value="ENSCAFP00040034332.1"/>
    <property type="gene ID" value="ENSCAFG00040020391.1"/>
</dbReference>
<sequence length="519" mass="56882">MADNLSDTLKKLKITAVDRTEDSLEGCLDCLLQALAQNNMETSEKIQGSGILQLFASLLIPQSSCTAKVANIIAEVAKNEFMRIPCVDAGLISPLVQLLNSKDQEVLLQTGRALGNICYDSQSSKEQFASTNIAEELVKLFKKQIEHDKREMIFEVLAPLAENDAIKLQLVEAGLVECLLEIVQQKVDSDKEDDIAELKTASDLMVLLLLGDESMQKLFEGGKGNVFQRVLSWIPSNNHQLQLAGALAIAILNFAITHNGNCIHMVDNGIVEKLMDLLDRHVEDGNVTVQHAALSALRNLAIPVVNKAKMLSAGVTEAVLKFLKSEMPPVQFKLLGTLRMLIDAQAEAAEQLGKNVKLVERLVEWCEAKDHAGVMGESNRLLSALIRHSKSKDVIKTIVQSGGIKHLVTMATSEHVIMQNEALVALALIAALELGTAEKDLESAKLVQILHRLLEDERSAPEIKYNSMVLICALMGSESLHKEVQDLAFLDVVSKLRSHENKSVAQQASLTEQRLTVDS</sequence>
<evidence type="ECO:0000313" key="8">
    <source>
        <dbReference type="Ensembl" id="ENSCAFP00030038029.1"/>
    </source>
</evidence>
<evidence type="ECO:0000256" key="5">
    <source>
        <dbReference type="ARBA" id="ARBA00022824"/>
    </source>
</evidence>
<dbReference type="InterPro" id="IPR011989">
    <property type="entry name" value="ARM-like"/>
</dbReference>
<dbReference type="SMART" id="SM00185">
    <property type="entry name" value="ARM"/>
    <property type="match status" value="4"/>
</dbReference>
<dbReference type="GO" id="GO:0005783">
    <property type="term" value="C:endoplasmic reticulum"/>
    <property type="evidence" value="ECO:0007669"/>
    <property type="project" value="UniProtKB-SubCell"/>
</dbReference>
<evidence type="ECO:0000256" key="7">
    <source>
        <dbReference type="PROSITE-ProRule" id="PRU00259"/>
    </source>
</evidence>
<dbReference type="Ensembl" id="ENSCAFT00030043561.1">
    <property type="protein sequence ID" value="ENSCAFP00030038029.1"/>
    <property type="gene ID" value="ENSCAFG00030023020.1"/>
</dbReference>
<organism evidence="8 10">
    <name type="scientific">Canis lupus familiaris</name>
    <name type="common">Dog</name>
    <name type="synonym">Canis familiaris</name>
    <dbReference type="NCBI Taxonomy" id="9615"/>
    <lineage>
        <taxon>Eukaryota</taxon>
        <taxon>Metazoa</taxon>
        <taxon>Chordata</taxon>
        <taxon>Craniata</taxon>
        <taxon>Vertebrata</taxon>
        <taxon>Euteleostomi</taxon>
        <taxon>Mammalia</taxon>
        <taxon>Eutheria</taxon>
        <taxon>Laurasiatheria</taxon>
        <taxon>Carnivora</taxon>
        <taxon>Caniformia</taxon>
        <taxon>Canidae</taxon>
        <taxon>Canis</taxon>
    </lineage>
</organism>
<dbReference type="GO" id="GO:0005739">
    <property type="term" value="C:mitochondrion"/>
    <property type="evidence" value="ECO:0007669"/>
    <property type="project" value="UniProtKB-SubCell"/>
</dbReference>
<reference evidence="9" key="1">
    <citation type="submission" date="2018-10" db="EMBL/GenBank/DDBJ databases">
        <title>De novo assembly of a Great Dane genome.</title>
        <authorList>
            <person name="Kidd J.M."/>
            <person name="Pendleton A.L."/>
            <person name="Shen F."/>
            <person name="Emery S."/>
        </authorList>
    </citation>
    <scope>NUCLEOTIDE SEQUENCE [LARGE SCALE GENOMIC DNA]</scope>
    <source>
        <strain evidence="9">Great Dane</strain>
    </source>
</reference>
<feature type="repeat" description="ARM" evidence="7">
    <location>
        <begin position="90"/>
        <end position="125"/>
    </location>
</feature>
<name>A0A8C0PPD3_CANLF</name>
<dbReference type="SUPFAM" id="SSF48371">
    <property type="entry name" value="ARM repeat"/>
    <property type="match status" value="1"/>
</dbReference>
<evidence type="ECO:0000256" key="3">
    <source>
        <dbReference type="ARBA" id="ARBA00004514"/>
    </source>
</evidence>
<reference evidence="8" key="2">
    <citation type="submission" date="2019-03" db="EMBL/GenBank/DDBJ databases">
        <authorList>
            <person name="Warren W.C."/>
            <person name="Johnson G.S."/>
        </authorList>
    </citation>
    <scope>NUCLEOTIDE SEQUENCE [LARGE SCALE GENOMIC DNA]</scope>
    <source>
        <strain evidence="8">Basenji</strain>
    </source>
</reference>
<dbReference type="InterPro" id="IPR040144">
    <property type="entry name" value="RAP1GDS1"/>
</dbReference>
<dbReference type="Pfam" id="PF00514">
    <property type="entry name" value="Arm"/>
    <property type="match status" value="3"/>
</dbReference>
<reference evidence="8" key="3">
    <citation type="submission" date="2025-05" db="UniProtKB">
        <authorList>
            <consortium name="Ensembl"/>
        </authorList>
    </citation>
    <scope>IDENTIFICATION</scope>
</reference>
<dbReference type="FunFam" id="1.25.10.10:FF:000144">
    <property type="entry name" value="rap1 GTPase-GDP dissociation stimulator 1 isoform X1"/>
    <property type="match status" value="1"/>
</dbReference>
<evidence type="ECO:0000313" key="9">
    <source>
        <dbReference type="Ensembl" id="ENSCAFP00040034332.1"/>
    </source>
</evidence>
<dbReference type="GO" id="GO:0005829">
    <property type="term" value="C:cytosol"/>
    <property type="evidence" value="ECO:0007669"/>
    <property type="project" value="UniProtKB-SubCell"/>
</dbReference>
<dbReference type="Proteomes" id="UP000694429">
    <property type="component" value="Chromosome 32"/>
</dbReference>
<dbReference type="GO" id="GO:0005085">
    <property type="term" value="F:guanyl-nucleotide exchange factor activity"/>
    <property type="evidence" value="ECO:0007669"/>
    <property type="project" value="InterPro"/>
</dbReference>
<dbReference type="AlphaFoldDB" id="A0A8C0PPD3"/>
<dbReference type="PANTHER" id="PTHR10957">
    <property type="entry name" value="RAP1 GTPASE-GDP DISSOCIATION STIMULATOR 1"/>
    <property type="match status" value="1"/>
</dbReference>
<evidence type="ECO:0000256" key="1">
    <source>
        <dbReference type="ARBA" id="ARBA00004173"/>
    </source>
</evidence>
<dbReference type="Proteomes" id="UP000694542">
    <property type="component" value="Chromosome 32"/>
</dbReference>
<evidence type="ECO:0000256" key="4">
    <source>
        <dbReference type="ARBA" id="ARBA00022490"/>
    </source>
</evidence>
<evidence type="ECO:0000256" key="6">
    <source>
        <dbReference type="ARBA" id="ARBA00023128"/>
    </source>
</evidence>